<accession>A0A4R7K1Y8</accession>
<sequence>MTLSYALLYGIYYDQENILRLKNLKIKLTRI</sequence>
<protein>
    <submittedName>
        <fullName evidence="1">Uncharacterized protein</fullName>
    </submittedName>
</protein>
<dbReference type="AlphaFoldDB" id="A0A4R7K1Y8"/>
<keyword evidence="2" id="KW-1185">Reference proteome</keyword>
<dbReference type="Proteomes" id="UP000294749">
    <property type="component" value="Unassembled WGS sequence"/>
</dbReference>
<comment type="caution">
    <text evidence="1">The sequence shown here is derived from an EMBL/GenBank/DDBJ whole genome shotgun (WGS) entry which is preliminary data.</text>
</comment>
<reference evidence="1 2" key="1">
    <citation type="submission" date="2019-03" db="EMBL/GenBank/DDBJ databases">
        <title>Genomic Encyclopedia of Archaeal and Bacterial Type Strains, Phase II (KMG-II): from individual species to whole genera.</title>
        <authorList>
            <person name="Goeker M."/>
        </authorList>
    </citation>
    <scope>NUCLEOTIDE SEQUENCE [LARGE SCALE GENOMIC DNA]</scope>
    <source>
        <strain evidence="1 2">DSM 25233</strain>
    </source>
</reference>
<evidence type="ECO:0000313" key="2">
    <source>
        <dbReference type="Proteomes" id="UP000294749"/>
    </source>
</evidence>
<name>A0A4R7K1Y8_9FLAO</name>
<evidence type="ECO:0000313" key="1">
    <source>
        <dbReference type="EMBL" id="TDT44862.1"/>
    </source>
</evidence>
<proteinExistence type="predicted"/>
<organism evidence="1 2">
    <name type="scientific">Maribacter spongiicola</name>
    <dbReference type="NCBI Taxonomy" id="1206753"/>
    <lineage>
        <taxon>Bacteria</taxon>
        <taxon>Pseudomonadati</taxon>
        <taxon>Bacteroidota</taxon>
        <taxon>Flavobacteriia</taxon>
        <taxon>Flavobacteriales</taxon>
        <taxon>Flavobacteriaceae</taxon>
        <taxon>Maribacter</taxon>
    </lineage>
</organism>
<dbReference type="EMBL" id="SOAY01000011">
    <property type="protein sequence ID" value="TDT44862.1"/>
    <property type="molecule type" value="Genomic_DNA"/>
</dbReference>
<gene>
    <name evidence="1" type="ORF">CLV90_1940</name>
</gene>